<gene>
    <name evidence="2" type="ORF">Pla111_24640</name>
</gene>
<dbReference type="OrthoDB" id="285898at2"/>
<feature type="coiled-coil region" evidence="1">
    <location>
        <begin position="53"/>
        <end position="80"/>
    </location>
</feature>
<comment type="caution">
    <text evidence="2">The sequence shown here is derived from an EMBL/GenBank/DDBJ whole genome shotgun (WGS) entry which is preliminary data.</text>
</comment>
<sequence length="97" mass="11276">MKRTRHTTEQIIEKLRQADVALGKGAKVPEICKTLGITEQTYYRWRQKYGGMAPDLAKQMRSLEKENARLKRLVANQALDMEILKEGYRPHPCDYTP</sequence>
<protein>
    <submittedName>
        <fullName evidence="2">Transposase</fullName>
    </submittedName>
</protein>
<name>A0A5C5VYJ7_9BACT</name>
<keyword evidence="1" id="KW-0175">Coiled coil</keyword>
<reference evidence="2 3" key="1">
    <citation type="submission" date="2019-02" db="EMBL/GenBank/DDBJ databases">
        <title>Deep-cultivation of Planctomycetes and their phenomic and genomic characterization uncovers novel biology.</title>
        <authorList>
            <person name="Wiegand S."/>
            <person name="Jogler M."/>
            <person name="Boedeker C."/>
            <person name="Pinto D."/>
            <person name="Vollmers J."/>
            <person name="Rivas-Marin E."/>
            <person name="Kohn T."/>
            <person name="Peeters S.H."/>
            <person name="Heuer A."/>
            <person name="Rast P."/>
            <person name="Oberbeckmann S."/>
            <person name="Bunk B."/>
            <person name="Jeske O."/>
            <person name="Meyerdierks A."/>
            <person name="Storesund J.E."/>
            <person name="Kallscheuer N."/>
            <person name="Luecker S."/>
            <person name="Lage O.M."/>
            <person name="Pohl T."/>
            <person name="Merkel B.J."/>
            <person name="Hornburger P."/>
            <person name="Mueller R.-W."/>
            <person name="Bruemmer F."/>
            <person name="Labrenz M."/>
            <person name="Spormann A.M."/>
            <person name="Op Den Camp H."/>
            <person name="Overmann J."/>
            <person name="Amann R."/>
            <person name="Jetten M.S.M."/>
            <person name="Mascher T."/>
            <person name="Medema M.H."/>
            <person name="Devos D.P."/>
            <person name="Kaster A.-K."/>
            <person name="Ovreas L."/>
            <person name="Rohde M."/>
            <person name="Galperin M.Y."/>
            <person name="Jogler C."/>
        </authorList>
    </citation>
    <scope>NUCLEOTIDE SEQUENCE [LARGE SCALE GENOMIC DNA]</scope>
    <source>
        <strain evidence="2 3">Pla111</strain>
    </source>
</reference>
<dbReference type="InterPro" id="IPR009057">
    <property type="entry name" value="Homeodomain-like_sf"/>
</dbReference>
<evidence type="ECO:0000313" key="2">
    <source>
        <dbReference type="EMBL" id="TWT42829.1"/>
    </source>
</evidence>
<dbReference type="AlphaFoldDB" id="A0A5C5VYJ7"/>
<dbReference type="Proteomes" id="UP000318995">
    <property type="component" value="Unassembled WGS sequence"/>
</dbReference>
<dbReference type="Gene3D" id="1.10.10.60">
    <property type="entry name" value="Homeodomain-like"/>
    <property type="match status" value="1"/>
</dbReference>
<dbReference type="Pfam" id="PF01527">
    <property type="entry name" value="HTH_Tnp_1"/>
    <property type="match status" value="1"/>
</dbReference>
<keyword evidence="3" id="KW-1185">Reference proteome</keyword>
<dbReference type="SUPFAM" id="SSF46689">
    <property type="entry name" value="Homeodomain-like"/>
    <property type="match status" value="1"/>
</dbReference>
<dbReference type="EMBL" id="SJPH01000005">
    <property type="protein sequence ID" value="TWT42829.1"/>
    <property type="molecule type" value="Genomic_DNA"/>
</dbReference>
<dbReference type="InterPro" id="IPR002514">
    <property type="entry name" value="Transposase_8"/>
</dbReference>
<evidence type="ECO:0000256" key="1">
    <source>
        <dbReference type="SAM" id="Coils"/>
    </source>
</evidence>
<dbReference type="RefSeq" id="WP_146574705.1">
    <property type="nucleotide sequence ID" value="NZ_SJPH01000005.1"/>
</dbReference>
<dbReference type="GO" id="GO:0006313">
    <property type="term" value="P:DNA transposition"/>
    <property type="evidence" value="ECO:0007669"/>
    <property type="project" value="InterPro"/>
</dbReference>
<dbReference type="InterPro" id="IPR052546">
    <property type="entry name" value="Transposase_8_domain"/>
</dbReference>
<dbReference type="GO" id="GO:0003677">
    <property type="term" value="F:DNA binding"/>
    <property type="evidence" value="ECO:0007669"/>
    <property type="project" value="InterPro"/>
</dbReference>
<dbReference type="GO" id="GO:0004803">
    <property type="term" value="F:transposase activity"/>
    <property type="evidence" value="ECO:0007669"/>
    <property type="project" value="InterPro"/>
</dbReference>
<organism evidence="2 3">
    <name type="scientific">Botrimarina hoheduenensis</name>
    <dbReference type="NCBI Taxonomy" id="2528000"/>
    <lineage>
        <taxon>Bacteria</taxon>
        <taxon>Pseudomonadati</taxon>
        <taxon>Planctomycetota</taxon>
        <taxon>Planctomycetia</taxon>
        <taxon>Pirellulales</taxon>
        <taxon>Lacipirellulaceae</taxon>
        <taxon>Botrimarina</taxon>
    </lineage>
</organism>
<dbReference type="PANTHER" id="PTHR33609">
    <property type="entry name" value="LOW CALCIUM RESPONSE LOCUS PROTEIN S"/>
    <property type="match status" value="1"/>
</dbReference>
<proteinExistence type="predicted"/>
<dbReference type="PANTHER" id="PTHR33609:SF1">
    <property type="entry name" value="TRANSPOSASE"/>
    <property type="match status" value="1"/>
</dbReference>
<accession>A0A5C5VYJ7</accession>
<evidence type="ECO:0000313" key="3">
    <source>
        <dbReference type="Proteomes" id="UP000318995"/>
    </source>
</evidence>